<dbReference type="SUPFAM" id="SSF48008">
    <property type="entry name" value="GntR ligand-binding domain-like"/>
    <property type="match status" value="1"/>
</dbReference>
<evidence type="ECO:0000256" key="4">
    <source>
        <dbReference type="ARBA" id="ARBA00023163"/>
    </source>
</evidence>
<protein>
    <recommendedName>
        <fullName evidence="6">Pyruvate dehydrogenase complex repressor</fullName>
    </recommendedName>
</protein>
<dbReference type="PRINTS" id="PR00035">
    <property type="entry name" value="HTHGNTR"/>
</dbReference>
<accession>A0A0B5AGV3</accession>
<dbReference type="Gene3D" id="1.10.10.10">
    <property type="entry name" value="Winged helix-like DNA-binding domain superfamily/Winged helix DNA-binding domain"/>
    <property type="match status" value="1"/>
</dbReference>
<evidence type="ECO:0000256" key="5">
    <source>
        <dbReference type="ARBA" id="ARBA00037357"/>
    </source>
</evidence>
<dbReference type="PANTHER" id="PTHR43537:SF34">
    <property type="entry name" value="PYRUVATE DEHYDROGENASE COMPLEX REPRESSOR"/>
    <property type="match status" value="1"/>
</dbReference>
<evidence type="ECO:0000313" key="9">
    <source>
        <dbReference type="Proteomes" id="UP000031449"/>
    </source>
</evidence>
<feature type="domain" description="HTH gntR-type" evidence="7">
    <location>
        <begin position="4"/>
        <end position="72"/>
    </location>
</feature>
<dbReference type="InterPro" id="IPR036388">
    <property type="entry name" value="WH-like_DNA-bd_sf"/>
</dbReference>
<keyword evidence="9" id="KW-1185">Reference proteome</keyword>
<dbReference type="InterPro" id="IPR008920">
    <property type="entry name" value="TF_FadR/GntR_C"/>
</dbReference>
<dbReference type="BioCyc" id="JESP1508404:G14D9-9495-MONOMER"/>
<dbReference type="PANTHER" id="PTHR43537">
    <property type="entry name" value="TRANSCRIPTIONAL REGULATOR, GNTR FAMILY"/>
    <property type="match status" value="1"/>
</dbReference>
<dbReference type="InterPro" id="IPR036390">
    <property type="entry name" value="WH_DNA-bd_sf"/>
</dbReference>
<dbReference type="Pfam" id="PF07729">
    <property type="entry name" value="FCD"/>
    <property type="match status" value="1"/>
</dbReference>
<name>A0A0B5AGV3_9BACL</name>
<dbReference type="GO" id="GO:0003700">
    <property type="term" value="F:DNA-binding transcription factor activity"/>
    <property type="evidence" value="ECO:0007669"/>
    <property type="project" value="InterPro"/>
</dbReference>
<sequence>MESYRKYKKIVEQLSHKYLNGDRAIGEKLPPERELAKQLGVSRTGVREALHYLREAGAIQSKQGGGHYLLVSRLEDAADNQATLNLKADPSLTAEMLEVRRALECEASYLAALRATPADLETFEDCLDLMKHALTEEQGAKADVAFHLTVVRTSQNRMLIEAVDGIVAQMEKNIKTTRRQRFVSDASRYQTTYAEHEMIYLAIKDKRSEDAKKLMLRHLNRAYEEIWGERD</sequence>
<evidence type="ECO:0000256" key="6">
    <source>
        <dbReference type="ARBA" id="ARBA00039592"/>
    </source>
</evidence>
<keyword evidence="2" id="KW-0805">Transcription regulation</keyword>
<dbReference type="GO" id="GO:0003677">
    <property type="term" value="F:DNA binding"/>
    <property type="evidence" value="ECO:0007669"/>
    <property type="project" value="UniProtKB-KW"/>
</dbReference>
<organism evidence="8 9">
    <name type="scientific">Jeotgalibacillus malaysiensis</name>
    <dbReference type="NCBI Taxonomy" id="1508404"/>
    <lineage>
        <taxon>Bacteria</taxon>
        <taxon>Bacillati</taxon>
        <taxon>Bacillota</taxon>
        <taxon>Bacilli</taxon>
        <taxon>Bacillales</taxon>
        <taxon>Caryophanaceae</taxon>
        <taxon>Jeotgalibacillus</taxon>
    </lineage>
</organism>
<evidence type="ECO:0000256" key="3">
    <source>
        <dbReference type="ARBA" id="ARBA00023125"/>
    </source>
</evidence>
<dbReference type="SMART" id="SM00895">
    <property type="entry name" value="FCD"/>
    <property type="match status" value="1"/>
</dbReference>
<evidence type="ECO:0000259" key="7">
    <source>
        <dbReference type="PROSITE" id="PS50949"/>
    </source>
</evidence>
<dbReference type="SMART" id="SM00345">
    <property type="entry name" value="HTH_GNTR"/>
    <property type="match status" value="1"/>
</dbReference>
<reference evidence="8 9" key="1">
    <citation type="submission" date="2014-08" db="EMBL/GenBank/DDBJ databases">
        <title>Complete genome of a marine bacteria Jeotgalibacillus malaysiensis.</title>
        <authorList>
            <person name="Yaakop A.S."/>
            <person name="Chan K.-G."/>
            <person name="Goh K.M."/>
        </authorList>
    </citation>
    <scope>NUCLEOTIDE SEQUENCE [LARGE SCALE GENOMIC DNA]</scope>
    <source>
        <strain evidence="8 9">D5</strain>
    </source>
</reference>
<dbReference type="HOGENOM" id="CLU_017584_9_5_9"/>
<dbReference type="PROSITE" id="PS50949">
    <property type="entry name" value="HTH_GNTR"/>
    <property type="match status" value="1"/>
</dbReference>
<dbReference type="OrthoDB" id="369138at2"/>
<dbReference type="Proteomes" id="UP000031449">
    <property type="component" value="Chromosome"/>
</dbReference>
<dbReference type="EMBL" id="CP009416">
    <property type="protein sequence ID" value="AJD89595.1"/>
    <property type="molecule type" value="Genomic_DNA"/>
</dbReference>
<dbReference type="AlphaFoldDB" id="A0A0B5AGV3"/>
<gene>
    <name evidence="8" type="ORF">JMA_02780</name>
</gene>
<dbReference type="InterPro" id="IPR000524">
    <property type="entry name" value="Tscrpt_reg_HTH_GntR"/>
</dbReference>
<keyword evidence="3" id="KW-0238">DNA-binding</keyword>
<dbReference type="Gene3D" id="1.20.120.530">
    <property type="entry name" value="GntR ligand-binding domain-like"/>
    <property type="match status" value="1"/>
</dbReference>
<dbReference type="SUPFAM" id="SSF46785">
    <property type="entry name" value="Winged helix' DNA-binding domain"/>
    <property type="match status" value="1"/>
</dbReference>
<evidence type="ECO:0000256" key="2">
    <source>
        <dbReference type="ARBA" id="ARBA00023015"/>
    </source>
</evidence>
<evidence type="ECO:0000313" key="8">
    <source>
        <dbReference type="EMBL" id="AJD89595.1"/>
    </source>
</evidence>
<dbReference type="Pfam" id="PF00392">
    <property type="entry name" value="GntR"/>
    <property type="match status" value="1"/>
</dbReference>
<keyword evidence="1" id="KW-0678">Repressor</keyword>
<evidence type="ECO:0000256" key="1">
    <source>
        <dbReference type="ARBA" id="ARBA00022491"/>
    </source>
</evidence>
<dbReference type="KEGG" id="jeo:JMA_02780"/>
<proteinExistence type="predicted"/>
<dbReference type="STRING" id="1508404.JMA_02780"/>
<comment type="function">
    <text evidence="5">Transcriptional repressor for the pyruvate dehydrogenase complex genes aceEF and lpd.</text>
</comment>
<keyword evidence="4" id="KW-0804">Transcription</keyword>
<dbReference type="InterPro" id="IPR011711">
    <property type="entry name" value="GntR_C"/>
</dbReference>
<dbReference type="CDD" id="cd07377">
    <property type="entry name" value="WHTH_GntR"/>
    <property type="match status" value="1"/>
</dbReference>